<keyword evidence="3 6" id="KW-1133">Transmembrane helix</keyword>
<dbReference type="PANTHER" id="PTHR11132">
    <property type="entry name" value="SOLUTE CARRIER FAMILY 35"/>
    <property type="match status" value="1"/>
</dbReference>
<dbReference type="Proteomes" id="UP000075714">
    <property type="component" value="Unassembled WGS sequence"/>
</dbReference>
<gene>
    <name evidence="7" type="ORF">GPECTOR_7g936</name>
</gene>
<evidence type="ECO:0000313" key="8">
    <source>
        <dbReference type="Proteomes" id="UP000075714"/>
    </source>
</evidence>
<feature type="compositionally biased region" description="Gly residues" evidence="5">
    <location>
        <begin position="254"/>
        <end position="266"/>
    </location>
</feature>
<evidence type="ECO:0000256" key="5">
    <source>
        <dbReference type="SAM" id="MobiDB-lite"/>
    </source>
</evidence>
<dbReference type="GO" id="GO:0016020">
    <property type="term" value="C:membrane"/>
    <property type="evidence" value="ECO:0007669"/>
    <property type="project" value="UniProtKB-SubCell"/>
</dbReference>
<evidence type="ECO:0000313" key="7">
    <source>
        <dbReference type="EMBL" id="KXZ53486.1"/>
    </source>
</evidence>
<evidence type="ECO:0000256" key="2">
    <source>
        <dbReference type="ARBA" id="ARBA00022692"/>
    </source>
</evidence>
<feature type="transmembrane region" description="Helical" evidence="6">
    <location>
        <begin position="147"/>
        <end position="168"/>
    </location>
</feature>
<dbReference type="EMBL" id="LSYV01000008">
    <property type="protein sequence ID" value="KXZ53486.1"/>
    <property type="molecule type" value="Genomic_DNA"/>
</dbReference>
<comment type="caution">
    <text evidence="7">The sequence shown here is derived from an EMBL/GenBank/DDBJ whole genome shotgun (WGS) entry which is preliminary data.</text>
</comment>
<feature type="transmembrane region" description="Helical" evidence="6">
    <location>
        <begin position="122"/>
        <end position="141"/>
    </location>
</feature>
<keyword evidence="8" id="KW-1185">Reference proteome</keyword>
<dbReference type="OrthoDB" id="6418713at2759"/>
<evidence type="ECO:0000256" key="1">
    <source>
        <dbReference type="ARBA" id="ARBA00004141"/>
    </source>
</evidence>
<reference evidence="8" key="1">
    <citation type="journal article" date="2016" name="Nat. Commun.">
        <title>The Gonium pectorale genome demonstrates co-option of cell cycle regulation during the evolution of multicellularity.</title>
        <authorList>
            <person name="Hanschen E.R."/>
            <person name="Marriage T.N."/>
            <person name="Ferris P.J."/>
            <person name="Hamaji T."/>
            <person name="Toyoda A."/>
            <person name="Fujiyama A."/>
            <person name="Neme R."/>
            <person name="Noguchi H."/>
            <person name="Minakuchi Y."/>
            <person name="Suzuki M."/>
            <person name="Kawai-Toyooka H."/>
            <person name="Smith D.R."/>
            <person name="Sparks H."/>
            <person name="Anderson J."/>
            <person name="Bakaric R."/>
            <person name="Luria V."/>
            <person name="Karger A."/>
            <person name="Kirschner M.W."/>
            <person name="Durand P.M."/>
            <person name="Michod R.E."/>
            <person name="Nozaki H."/>
            <person name="Olson B.J."/>
        </authorList>
    </citation>
    <scope>NUCLEOTIDE SEQUENCE [LARGE SCALE GENOMIC DNA]</scope>
    <source>
        <strain evidence="8">NIES-2863</strain>
    </source>
</reference>
<keyword evidence="2 6" id="KW-0812">Transmembrane</keyword>
<evidence type="ECO:0000256" key="6">
    <source>
        <dbReference type="SAM" id="Phobius"/>
    </source>
</evidence>
<feature type="region of interest" description="Disordered" evidence="5">
    <location>
        <begin position="254"/>
        <end position="296"/>
    </location>
</feature>
<feature type="transmembrane region" description="Helical" evidence="6">
    <location>
        <begin position="92"/>
        <end position="115"/>
    </location>
</feature>
<proteinExistence type="predicted"/>
<evidence type="ECO:0000256" key="4">
    <source>
        <dbReference type="ARBA" id="ARBA00023136"/>
    </source>
</evidence>
<keyword evidence="4 6" id="KW-0472">Membrane</keyword>
<organism evidence="7 8">
    <name type="scientific">Gonium pectorale</name>
    <name type="common">Green alga</name>
    <dbReference type="NCBI Taxonomy" id="33097"/>
    <lineage>
        <taxon>Eukaryota</taxon>
        <taxon>Viridiplantae</taxon>
        <taxon>Chlorophyta</taxon>
        <taxon>core chlorophytes</taxon>
        <taxon>Chlorophyceae</taxon>
        <taxon>CS clade</taxon>
        <taxon>Chlamydomonadales</taxon>
        <taxon>Volvocaceae</taxon>
        <taxon>Gonium</taxon>
    </lineage>
</organism>
<evidence type="ECO:0000256" key="3">
    <source>
        <dbReference type="ARBA" id="ARBA00022989"/>
    </source>
</evidence>
<name>A0A150GUD2_GONPE</name>
<protein>
    <submittedName>
        <fullName evidence="7">Uncharacterized protein</fullName>
    </submittedName>
</protein>
<accession>A0A150GUD2</accession>
<dbReference type="InterPro" id="IPR050186">
    <property type="entry name" value="TPT_transporter"/>
</dbReference>
<sequence>MLKAFNPVITMVCLVVAGLEYPTEPMIASVLLTAVGTAAAAYGEVRMSIWGVVLMFMSETAESIRLVMTQFLLVGLNFHPIEGLMYLASTCFLWLMLGCALVEVPGILATGALGIVVAHPGAFLCASLMGFVVNALAYVTIKVASSLTLKVLATAKNTLLVLLGVLLFREVVTGVQGCGYAVSLSGFVWYQWIKMYQLAAPGTGKAPSTASPGSSGGGGVAGGGGAGGGSGLAMRSAGGWGGVMLGGMMGGGNGRSSGGGAPGGGSTAVLDAGEGSSLKLGVERRPMGRNVGGGGS</sequence>
<dbReference type="AlphaFoldDB" id="A0A150GUD2"/>
<comment type="subcellular location">
    <subcellularLocation>
        <location evidence="1">Membrane</location>
        <topology evidence="1">Multi-pass membrane protein</topology>
    </subcellularLocation>
</comment>